<evidence type="ECO:0000313" key="1">
    <source>
        <dbReference type="EMBL" id="WQH06843.1"/>
    </source>
</evidence>
<dbReference type="RefSeq" id="WP_019920850.1">
    <property type="nucleotide sequence ID" value="NZ_CP140152.1"/>
</dbReference>
<proteinExistence type="predicted"/>
<keyword evidence="2" id="KW-1185">Reference proteome</keyword>
<dbReference type="GeneID" id="43162683"/>
<sequence>MNAPINPALLKACAAPVVLRDQQPTVAPDSRVLVVGHEHDGLLLDLHGLLDGSGYDVTDVTLTGETVALTALFSRDQLLQFDDWCDDHLPSAHELRLVSIDEARIERHEWERNFEPP</sequence>
<dbReference type="EMBL" id="CP140152">
    <property type="protein sequence ID" value="WQH06843.1"/>
    <property type="molecule type" value="Genomic_DNA"/>
</dbReference>
<evidence type="ECO:0000313" key="2">
    <source>
        <dbReference type="Proteomes" id="UP001326110"/>
    </source>
</evidence>
<gene>
    <name evidence="1" type="ORF">SR858_11095</name>
</gene>
<reference evidence="1 2" key="1">
    <citation type="submission" date="2023-11" db="EMBL/GenBank/DDBJ databases">
        <title>MicrobeMod: A computational toolkit for identifying prokaryotic methylation and restriction-modification with nanopore sequencing.</title>
        <authorList>
            <person name="Crits-Christoph A."/>
            <person name="Kang S.C."/>
            <person name="Lee H."/>
            <person name="Ostrov N."/>
        </authorList>
    </citation>
    <scope>NUCLEOTIDE SEQUENCE [LARGE SCALE GENOMIC DNA]</scope>
    <source>
        <strain evidence="1 2">ATCC 25935</strain>
    </source>
</reference>
<organism evidence="1 2">
    <name type="scientific">Duganella zoogloeoides</name>
    <dbReference type="NCBI Taxonomy" id="75659"/>
    <lineage>
        <taxon>Bacteria</taxon>
        <taxon>Pseudomonadati</taxon>
        <taxon>Pseudomonadota</taxon>
        <taxon>Betaproteobacteria</taxon>
        <taxon>Burkholderiales</taxon>
        <taxon>Oxalobacteraceae</taxon>
        <taxon>Telluria group</taxon>
        <taxon>Duganella</taxon>
    </lineage>
</organism>
<protein>
    <submittedName>
        <fullName evidence="1">Uncharacterized protein</fullName>
    </submittedName>
</protein>
<name>A0ABZ0Y550_9BURK</name>
<accession>A0ABZ0Y550</accession>
<dbReference type="Proteomes" id="UP001326110">
    <property type="component" value="Chromosome"/>
</dbReference>